<feature type="domain" description="YbgF trimerisation" evidence="4">
    <location>
        <begin position="60"/>
        <end position="111"/>
    </location>
</feature>
<evidence type="ECO:0000259" key="4">
    <source>
        <dbReference type="Pfam" id="PF16331"/>
    </source>
</evidence>
<dbReference type="Pfam" id="PF13525">
    <property type="entry name" value="YfiO"/>
    <property type="match status" value="1"/>
</dbReference>
<feature type="domain" description="Outer membrane lipoprotein BamD-like" evidence="3">
    <location>
        <begin position="127"/>
        <end position="248"/>
    </location>
</feature>
<comment type="subcellular location">
    <subcellularLocation>
        <location evidence="2">Periplasm</location>
    </subcellularLocation>
</comment>
<name>A0ABX5FHD9_9BURK</name>
<comment type="function">
    <text evidence="2">Mediates coordination of peptidoglycan synthesis and outer membrane constriction during cell division.</text>
</comment>
<dbReference type="SUPFAM" id="SSF48452">
    <property type="entry name" value="TPR-like"/>
    <property type="match status" value="1"/>
</dbReference>
<evidence type="ECO:0000313" key="6">
    <source>
        <dbReference type="Proteomes" id="UP000242660"/>
    </source>
</evidence>
<dbReference type="NCBIfam" id="TIGR02795">
    <property type="entry name" value="tol_pal_ybgF"/>
    <property type="match status" value="1"/>
</dbReference>
<keyword evidence="2" id="KW-0574">Periplasm</keyword>
<organism evidence="5 6">
    <name type="scientific">Candidatus Pandoraea novymonadis</name>
    <dbReference type="NCBI Taxonomy" id="1808959"/>
    <lineage>
        <taxon>Bacteria</taxon>
        <taxon>Pseudomonadati</taxon>
        <taxon>Pseudomonadota</taxon>
        <taxon>Betaproteobacteria</taxon>
        <taxon>Burkholderiales</taxon>
        <taxon>Burkholderiaceae</taxon>
        <taxon>Pandoraea</taxon>
    </lineage>
</organism>
<evidence type="ECO:0000313" key="5">
    <source>
        <dbReference type="EMBL" id="PSB92282.1"/>
    </source>
</evidence>
<dbReference type="InterPro" id="IPR011990">
    <property type="entry name" value="TPR-like_helical_dom_sf"/>
</dbReference>
<sequence length="248" mass="28431">MKSRSFNTLSSLIGTLIILFLTPFAHGSLFNDNEARQAILDIRSQLENVRVRVDALTHNTYELNNQNQQLQHDLATERGHNENICNQLKILEQNQKNFYEDLNNRLRKFEPERVMLNGIVGIVQPGEKDAFDKALNQFRNSNFKAAANSFQSFINHYPKSPYQPEAQFWLGNSQYALKNYKGSNATLHRIVRRYPTHPKAAEALLAIANNQLESGQKDSAKKTLELMIKIYPDTESAQVAKERATKLR</sequence>
<dbReference type="InterPro" id="IPR032519">
    <property type="entry name" value="YbgF_tri"/>
</dbReference>
<gene>
    <name evidence="5" type="primary">bamD_2</name>
    <name evidence="2" type="synonym">cpoB</name>
    <name evidence="5" type="ORF">BZL35_00518</name>
</gene>
<dbReference type="InterPro" id="IPR034706">
    <property type="entry name" value="CpoB"/>
</dbReference>
<dbReference type="RefSeq" id="WP_106182597.1">
    <property type="nucleotide sequence ID" value="NZ_MUHY01000001.1"/>
</dbReference>
<evidence type="ECO:0000256" key="2">
    <source>
        <dbReference type="HAMAP-Rule" id="MF_02066"/>
    </source>
</evidence>
<keyword evidence="1 2" id="KW-0732">Signal</keyword>
<reference evidence="5 6" key="1">
    <citation type="journal article" date="2017" name="Front. Microbiol.">
        <title>Genome of Ca. Pandoraea novymonadis, an Endosymbiotic Bacterium of the Trypanosomatid Novymonas esmeraldas.</title>
        <authorList>
            <person name="Kostygov A.Y."/>
            <person name="Butenko A."/>
            <person name="Nenarokova A."/>
            <person name="Tashyreva D."/>
            <person name="Flegontov P."/>
            <person name="Lukes J."/>
            <person name="Yurchenko V."/>
        </authorList>
    </citation>
    <scope>NUCLEOTIDE SEQUENCE [LARGE SCALE GENOMIC DNA]</scope>
    <source>
        <strain evidence="5 6">E262</strain>
    </source>
</reference>
<comment type="similarity">
    <text evidence="2">Belongs to the CpoB family.</text>
</comment>
<dbReference type="InterPro" id="IPR014162">
    <property type="entry name" value="CpoB_C"/>
</dbReference>
<proteinExistence type="inferred from homology"/>
<comment type="caution">
    <text evidence="5">The sequence shown here is derived from an EMBL/GenBank/DDBJ whole genome shotgun (WGS) entry which is preliminary data.</text>
</comment>
<dbReference type="Pfam" id="PF16331">
    <property type="entry name" value="TolA_bind_tri"/>
    <property type="match status" value="1"/>
</dbReference>
<dbReference type="HAMAP" id="MF_02066">
    <property type="entry name" value="CpoB"/>
    <property type="match status" value="1"/>
</dbReference>
<protein>
    <recommendedName>
        <fullName evidence="2">Cell division coordinator CpoB</fullName>
    </recommendedName>
</protein>
<keyword evidence="2" id="KW-0132">Cell division</keyword>
<accession>A0ABX5FHD9</accession>
<keyword evidence="2" id="KW-0131">Cell cycle</keyword>
<dbReference type="InterPro" id="IPR039565">
    <property type="entry name" value="BamD-like"/>
</dbReference>
<evidence type="ECO:0000256" key="1">
    <source>
        <dbReference type="ARBA" id="ARBA00022729"/>
    </source>
</evidence>
<dbReference type="EMBL" id="MUHY01000001">
    <property type="protein sequence ID" value="PSB92282.1"/>
    <property type="molecule type" value="Genomic_DNA"/>
</dbReference>
<evidence type="ECO:0000259" key="3">
    <source>
        <dbReference type="Pfam" id="PF13525"/>
    </source>
</evidence>
<keyword evidence="6" id="KW-1185">Reference proteome</keyword>
<dbReference type="Gene3D" id="1.25.40.10">
    <property type="entry name" value="Tetratricopeptide repeat domain"/>
    <property type="match status" value="1"/>
</dbReference>
<dbReference type="Proteomes" id="UP000242660">
    <property type="component" value="Unassembled WGS sequence"/>
</dbReference>